<evidence type="ECO:0000313" key="2">
    <source>
        <dbReference type="Proteomes" id="UP000252172"/>
    </source>
</evidence>
<dbReference type="Proteomes" id="UP000252172">
    <property type="component" value="Unassembled WGS sequence"/>
</dbReference>
<organism evidence="1 2">
    <name type="scientific">Chryseobacterium lacus</name>
    <dbReference type="NCBI Taxonomy" id="2058346"/>
    <lineage>
        <taxon>Bacteria</taxon>
        <taxon>Pseudomonadati</taxon>
        <taxon>Bacteroidota</taxon>
        <taxon>Flavobacteriia</taxon>
        <taxon>Flavobacteriales</taxon>
        <taxon>Weeksellaceae</taxon>
        <taxon>Chryseobacterium group</taxon>
        <taxon>Chryseobacterium</taxon>
    </lineage>
</organism>
<proteinExistence type="predicted"/>
<evidence type="ECO:0000313" key="1">
    <source>
        <dbReference type="EMBL" id="RCU43939.1"/>
    </source>
</evidence>
<dbReference type="AlphaFoldDB" id="A0A368N3T8"/>
<accession>A0A368N3T8</accession>
<sequence length="86" mass="10318">MQKPVFPKEYSSLNYRLKIDDALTFQEAVSEHSFLKSVLTINWAEVRLLKERGVLNGIHHKIILDKVSKLYDQTYFRLYKEWINLF</sequence>
<comment type="caution">
    <text evidence="1">The sequence shown here is derived from an EMBL/GenBank/DDBJ whole genome shotgun (WGS) entry which is preliminary data.</text>
</comment>
<gene>
    <name evidence="1" type="ORF">DQ356_02630</name>
</gene>
<keyword evidence="2" id="KW-1185">Reference proteome</keyword>
<protein>
    <submittedName>
        <fullName evidence="1">Uncharacterized protein</fullName>
    </submittedName>
</protein>
<name>A0A368N3T8_9FLAO</name>
<dbReference type="EMBL" id="QPIE01000002">
    <property type="protein sequence ID" value="RCU43939.1"/>
    <property type="molecule type" value="Genomic_DNA"/>
</dbReference>
<reference evidence="1 2" key="1">
    <citation type="submission" date="2018-07" db="EMBL/GenBank/DDBJ databases">
        <title>Chryseobacterium lacus sp. nov., isolated from lake water.</title>
        <authorList>
            <person name="Li C.-M."/>
        </authorList>
    </citation>
    <scope>NUCLEOTIDE SEQUENCE [LARGE SCALE GENOMIC DNA]</scope>
    <source>
        <strain evidence="1 2">YLOS41</strain>
    </source>
</reference>